<organism evidence="5 6">
    <name type="scientific">Sphingobacterium thalpophilum</name>
    <dbReference type="NCBI Taxonomy" id="259"/>
    <lineage>
        <taxon>Bacteria</taxon>
        <taxon>Pseudomonadati</taxon>
        <taxon>Bacteroidota</taxon>
        <taxon>Sphingobacteriia</taxon>
        <taxon>Sphingobacteriales</taxon>
        <taxon>Sphingobacteriaceae</taxon>
        <taxon>Sphingobacterium</taxon>
    </lineage>
</organism>
<dbReference type="EMBL" id="JBEOQB010000005">
    <property type="protein sequence ID" value="MEZ0453683.1"/>
    <property type="molecule type" value="Genomic_DNA"/>
</dbReference>
<dbReference type="InterPro" id="IPR051265">
    <property type="entry name" value="HIBADH-related_NP60_sf"/>
</dbReference>
<evidence type="ECO:0000313" key="7">
    <source>
        <dbReference type="Proteomes" id="UP001566204"/>
    </source>
</evidence>
<dbReference type="InterPro" id="IPR013328">
    <property type="entry name" value="6PGD_dom2"/>
</dbReference>
<dbReference type="Gene3D" id="1.10.1040.10">
    <property type="entry name" value="N-(1-d-carboxylethyl)-l-norvaline Dehydrogenase, domain 2"/>
    <property type="match status" value="1"/>
</dbReference>
<dbReference type="InterPro" id="IPR048666">
    <property type="entry name" value="RedAm-like_C"/>
</dbReference>
<dbReference type="GeneID" id="78464325"/>
<evidence type="ECO:0000259" key="3">
    <source>
        <dbReference type="Pfam" id="PF21761"/>
    </source>
</evidence>
<dbReference type="InterPro" id="IPR015815">
    <property type="entry name" value="HIBADH-related"/>
</dbReference>
<dbReference type="SUPFAM" id="SSF51735">
    <property type="entry name" value="NAD(P)-binding Rossmann-fold domains"/>
    <property type="match status" value="1"/>
</dbReference>
<dbReference type="AlphaFoldDB" id="A0A4U9VX34"/>
<keyword evidence="7" id="KW-1185">Reference proteome</keyword>
<dbReference type="PANTHER" id="PTHR43580">
    <property type="entry name" value="OXIDOREDUCTASE GLYR1-RELATED"/>
    <property type="match status" value="1"/>
</dbReference>
<dbReference type="GO" id="GO:0050661">
    <property type="term" value="F:NADP binding"/>
    <property type="evidence" value="ECO:0007669"/>
    <property type="project" value="InterPro"/>
</dbReference>
<dbReference type="Gene3D" id="3.40.50.720">
    <property type="entry name" value="NAD(P)-binding Rossmann-like Domain"/>
    <property type="match status" value="1"/>
</dbReference>
<dbReference type="Pfam" id="PF21761">
    <property type="entry name" value="RedAm-like_C"/>
    <property type="match status" value="1"/>
</dbReference>
<sequence length="293" mass="31663">METLKKQISIIGLGPMGIKIAQLYQQQGFKVTVFNRTASKADVLIRDGASYAATIEEAIASSPVSIVIVHDYAISSTLFSTIKNESVLSGRTILQLTTGTSQEARDSEDWFNRRHAAYIDGAIQVAPEQMAQPDTTILLAGSKATYAKIEETLKVLGGNLKYLGENIGAAAALDTATLSYIYGAAMGFFHGAVIAEAENFNVADYGNIIAEIAPGMGEFLKHEGKVISNNDFKISQSPLAISVGATKRILDTARESGINSEFPEFAARWLQRAKDAGYEQEEFAAVIKTLRRT</sequence>
<name>A0A4U9VX34_9SPHI</name>
<evidence type="ECO:0000259" key="2">
    <source>
        <dbReference type="Pfam" id="PF03446"/>
    </source>
</evidence>
<dbReference type="Proteomes" id="UP001566204">
    <property type="component" value="Unassembled WGS sequence"/>
</dbReference>
<dbReference type="EMBL" id="LR590484">
    <property type="protein sequence ID" value="VTR48291.1"/>
    <property type="molecule type" value="Genomic_DNA"/>
</dbReference>
<dbReference type="GO" id="GO:0031491">
    <property type="term" value="F:nucleosome binding"/>
    <property type="evidence" value="ECO:0007669"/>
    <property type="project" value="TreeGrafter"/>
</dbReference>
<dbReference type="RefSeq" id="WP_028071301.1">
    <property type="nucleotide sequence ID" value="NZ_CP141191.1"/>
</dbReference>
<proteinExistence type="predicted"/>
<dbReference type="PIRSF" id="PIRSF000103">
    <property type="entry name" value="HIBADH"/>
    <property type="match status" value="1"/>
</dbReference>
<reference evidence="5 6" key="1">
    <citation type="submission" date="2019-05" db="EMBL/GenBank/DDBJ databases">
        <authorList>
            <consortium name="Pathogen Informatics"/>
        </authorList>
    </citation>
    <scope>NUCLEOTIDE SEQUENCE [LARGE SCALE GENOMIC DNA]</scope>
    <source>
        <strain evidence="5 6">NCTC11429</strain>
    </source>
</reference>
<dbReference type="PANTHER" id="PTHR43580:SF2">
    <property type="entry name" value="CYTOKINE-LIKE NUCLEAR FACTOR N-PAC"/>
    <property type="match status" value="1"/>
</dbReference>
<evidence type="ECO:0000256" key="1">
    <source>
        <dbReference type="ARBA" id="ARBA00023002"/>
    </source>
</evidence>
<accession>A0A4U9VX34</accession>
<feature type="domain" description="6-phosphogluconate dehydrogenase NADP-binding" evidence="2">
    <location>
        <begin position="7"/>
        <end position="164"/>
    </location>
</feature>
<dbReference type="InterPro" id="IPR036291">
    <property type="entry name" value="NAD(P)-bd_dom_sf"/>
</dbReference>
<feature type="domain" description="NADPH-dependent reductive aminase-like C-terminal" evidence="3">
    <location>
        <begin position="167"/>
        <end position="292"/>
    </location>
</feature>
<dbReference type="GO" id="GO:0000785">
    <property type="term" value="C:chromatin"/>
    <property type="evidence" value="ECO:0007669"/>
    <property type="project" value="TreeGrafter"/>
</dbReference>
<dbReference type="Pfam" id="PF03446">
    <property type="entry name" value="NAD_binding_2"/>
    <property type="match status" value="1"/>
</dbReference>
<evidence type="ECO:0000313" key="4">
    <source>
        <dbReference type="EMBL" id="MEZ0453683.1"/>
    </source>
</evidence>
<evidence type="ECO:0000313" key="6">
    <source>
        <dbReference type="Proteomes" id="UP000308196"/>
    </source>
</evidence>
<evidence type="ECO:0000313" key="5">
    <source>
        <dbReference type="EMBL" id="VTR48291.1"/>
    </source>
</evidence>
<dbReference type="GO" id="GO:0016491">
    <property type="term" value="F:oxidoreductase activity"/>
    <property type="evidence" value="ECO:0007669"/>
    <property type="project" value="UniProtKB-KW"/>
</dbReference>
<keyword evidence="1" id="KW-0560">Oxidoreductase</keyword>
<dbReference type="STRING" id="1123265.GCA_000686625_04725"/>
<dbReference type="GO" id="GO:0003677">
    <property type="term" value="F:DNA binding"/>
    <property type="evidence" value="ECO:0007669"/>
    <property type="project" value="TreeGrafter"/>
</dbReference>
<dbReference type="KEGG" id="stha:NCTC11429_03669"/>
<dbReference type="GO" id="GO:0140673">
    <property type="term" value="P:transcription elongation-coupled chromatin remodeling"/>
    <property type="evidence" value="ECO:0007669"/>
    <property type="project" value="TreeGrafter"/>
</dbReference>
<reference evidence="4 7" key="2">
    <citation type="submission" date="2024-06" db="EMBL/GenBank/DDBJ databases">
        <title>Soil Sphingobacterium thalpophilum.</title>
        <authorList>
            <person name="Yang J."/>
            <person name="Li J."/>
        </authorList>
    </citation>
    <scope>NUCLEOTIDE SEQUENCE [LARGE SCALE GENOMIC DNA]</scope>
    <source>
        <strain evidence="4 7">22g91tb</strain>
    </source>
</reference>
<dbReference type="Proteomes" id="UP000308196">
    <property type="component" value="Chromosome"/>
</dbReference>
<gene>
    <name evidence="4" type="ORF">ABTW24_18985</name>
    <name evidence="5" type="ORF">NCTC11429_03669</name>
</gene>
<protein>
    <submittedName>
        <fullName evidence="4">NAD(P)-binding domain-containing protein</fullName>
    </submittedName>
    <submittedName>
        <fullName evidence="5">Tartronate semialdehyde reductase</fullName>
    </submittedName>
</protein>
<dbReference type="InterPro" id="IPR006115">
    <property type="entry name" value="6PGDH_NADP-bd"/>
</dbReference>